<keyword evidence="1" id="KW-1133">Transmembrane helix</keyword>
<dbReference type="Proteomes" id="UP000233249">
    <property type="component" value="Unassembled WGS sequence"/>
</dbReference>
<feature type="transmembrane region" description="Helical" evidence="1">
    <location>
        <begin position="142"/>
        <end position="165"/>
    </location>
</feature>
<gene>
    <name evidence="2" type="ORF">CXB45_01505</name>
</gene>
<dbReference type="SUPFAM" id="SSF103473">
    <property type="entry name" value="MFS general substrate transporter"/>
    <property type="match status" value="1"/>
</dbReference>
<feature type="transmembrane region" description="Helical" evidence="1">
    <location>
        <begin position="81"/>
        <end position="99"/>
    </location>
</feature>
<name>A0A2N0XA76_9CORY</name>
<dbReference type="EMBL" id="PJAF01000002">
    <property type="protein sequence ID" value="PKF69591.1"/>
    <property type="molecule type" value="Genomic_DNA"/>
</dbReference>
<dbReference type="AlphaFoldDB" id="A0A2N0XA76"/>
<keyword evidence="1" id="KW-0812">Transmembrane</keyword>
<feature type="transmembrane region" description="Helical" evidence="1">
    <location>
        <begin position="253"/>
        <end position="274"/>
    </location>
</feature>
<dbReference type="InterPro" id="IPR036259">
    <property type="entry name" value="MFS_trans_sf"/>
</dbReference>
<accession>A0A2N0XA76</accession>
<sequence length="405" mass="43574">MMKVFIRSFLPPSGVGIYAFANLITTITSGVILTSTIMYFSLVGKVESSSIAVAMTAGAALGVICMPFIGRFAAKYSPKDTYISLLILQSVMISMWQMVKWTEIALLILVATTIVDRSINAVTGGFIASLRIEKESWPRARAYLRSITNIGIGIGGLIAGAFLILENQNNLRILITFAAIGPLISALLIRKIPVVTVPRRKVAVCEKNNLPTQPPLKEKFKYIYLSLGNGILGISTDIFSIAVPLIILRSSLSNGLVGVATALNTIVVVMLQVYISERTTKNNWPIVAYCAAGFLASGLWLLYLTSIVSGKYAVIFLTIAIFMVTFSEIMQSSVSFLLSYSCTPDGNHSEYQANYATGRATIRACAPAALSNLVHAGLPGWAFATIVVAAAAIVQHRSAMSLLSK</sequence>
<evidence type="ECO:0000313" key="2">
    <source>
        <dbReference type="EMBL" id="PKF69591.1"/>
    </source>
</evidence>
<reference evidence="2 3" key="1">
    <citation type="submission" date="2017-12" db="EMBL/GenBank/DDBJ databases">
        <title>Corynebacterium mastitidis 16-1433 Genome.</title>
        <authorList>
            <person name="Gulvik C.A."/>
        </authorList>
    </citation>
    <scope>NUCLEOTIDE SEQUENCE [LARGE SCALE GENOMIC DNA]</scope>
    <source>
        <strain evidence="2 3">16-1433</strain>
    </source>
</reference>
<evidence type="ECO:0008006" key="4">
    <source>
        <dbReference type="Google" id="ProtNLM"/>
    </source>
</evidence>
<proteinExistence type="predicted"/>
<dbReference type="Gene3D" id="1.20.1250.20">
    <property type="entry name" value="MFS general substrate transporter like domains"/>
    <property type="match status" value="1"/>
</dbReference>
<feature type="transmembrane region" description="Helical" evidence="1">
    <location>
        <begin position="171"/>
        <end position="189"/>
    </location>
</feature>
<feature type="transmembrane region" description="Helical" evidence="1">
    <location>
        <begin position="312"/>
        <end position="330"/>
    </location>
</feature>
<keyword evidence="1" id="KW-0472">Membrane</keyword>
<protein>
    <recommendedName>
        <fullName evidence="4">MFS transporter</fullName>
    </recommendedName>
</protein>
<dbReference type="GO" id="GO:0022857">
    <property type="term" value="F:transmembrane transporter activity"/>
    <property type="evidence" value="ECO:0007669"/>
    <property type="project" value="InterPro"/>
</dbReference>
<feature type="transmembrane region" description="Helical" evidence="1">
    <location>
        <begin position="48"/>
        <end position="69"/>
    </location>
</feature>
<feature type="transmembrane region" description="Helical" evidence="1">
    <location>
        <begin position="286"/>
        <end position="306"/>
    </location>
</feature>
<dbReference type="InterPro" id="IPR011701">
    <property type="entry name" value="MFS"/>
</dbReference>
<organism evidence="2 3">
    <name type="scientific">Corynebacterium mastitidis</name>
    <dbReference type="NCBI Taxonomy" id="161890"/>
    <lineage>
        <taxon>Bacteria</taxon>
        <taxon>Bacillati</taxon>
        <taxon>Actinomycetota</taxon>
        <taxon>Actinomycetes</taxon>
        <taxon>Mycobacteriales</taxon>
        <taxon>Corynebacteriaceae</taxon>
        <taxon>Corynebacterium</taxon>
    </lineage>
</organism>
<dbReference type="OrthoDB" id="3865324at2"/>
<feature type="transmembrane region" description="Helical" evidence="1">
    <location>
        <begin position="222"/>
        <end position="247"/>
    </location>
</feature>
<evidence type="ECO:0000256" key="1">
    <source>
        <dbReference type="SAM" id="Phobius"/>
    </source>
</evidence>
<dbReference type="Pfam" id="PF07690">
    <property type="entry name" value="MFS_1"/>
    <property type="match status" value="1"/>
</dbReference>
<feature type="transmembrane region" description="Helical" evidence="1">
    <location>
        <begin position="20"/>
        <end position="42"/>
    </location>
</feature>
<comment type="caution">
    <text evidence="2">The sequence shown here is derived from an EMBL/GenBank/DDBJ whole genome shotgun (WGS) entry which is preliminary data.</text>
</comment>
<feature type="transmembrane region" description="Helical" evidence="1">
    <location>
        <begin position="105"/>
        <end position="130"/>
    </location>
</feature>
<dbReference type="RefSeq" id="WP_101172899.1">
    <property type="nucleotide sequence ID" value="NZ_JAKRKB010000011.1"/>
</dbReference>
<evidence type="ECO:0000313" key="3">
    <source>
        <dbReference type="Proteomes" id="UP000233249"/>
    </source>
</evidence>